<dbReference type="Gene3D" id="1.20.1390.10">
    <property type="entry name" value="PWI domain"/>
    <property type="match status" value="1"/>
</dbReference>
<keyword evidence="8" id="KW-0175">Coiled coil</keyword>
<feature type="region of interest" description="Disordered" evidence="9">
    <location>
        <begin position="78"/>
        <end position="144"/>
    </location>
</feature>
<evidence type="ECO:0000256" key="9">
    <source>
        <dbReference type="SAM" id="MobiDB-lite"/>
    </source>
</evidence>
<dbReference type="STRING" id="77020.A0A0M8MTM0"/>
<keyword evidence="4 6" id="KW-0694">RNA-binding</keyword>
<dbReference type="AlphaFoldDB" id="A0A0M8MTM0"/>
<evidence type="ECO:0000256" key="8">
    <source>
        <dbReference type="SAM" id="Coils"/>
    </source>
</evidence>
<accession>A0A0M8MTM0</accession>
<feature type="zinc finger region" description="C3H1-type" evidence="7">
    <location>
        <begin position="141"/>
        <end position="169"/>
    </location>
</feature>
<feature type="region of interest" description="Disordered" evidence="9">
    <location>
        <begin position="474"/>
        <end position="509"/>
    </location>
</feature>
<dbReference type="InterPro" id="IPR045137">
    <property type="entry name" value="RBM26/27"/>
</dbReference>
<keyword evidence="1 7" id="KW-0479">Metal-binding</keyword>
<dbReference type="Gene3D" id="4.10.1000.10">
    <property type="entry name" value="Zinc finger, CCCH-type"/>
    <property type="match status" value="1"/>
</dbReference>
<dbReference type="InterPro" id="IPR036855">
    <property type="entry name" value="Znf_CCCH_sf"/>
</dbReference>
<feature type="region of interest" description="Disordered" evidence="9">
    <location>
        <begin position="244"/>
        <end position="264"/>
    </location>
</feature>
<feature type="domain" description="C3H1-type" evidence="11">
    <location>
        <begin position="141"/>
        <end position="169"/>
    </location>
</feature>
<dbReference type="Pfam" id="PF01480">
    <property type="entry name" value="PWI"/>
    <property type="match status" value="1"/>
</dbReference>
<dbReference type="CDD" id="cd12257">
    <property type="entry name" value="RRM1_RBM26_like"/>
    <property type="match status" value="1"/>
</dbReference>
<dbReference type="InterPro" id="IPR035979">
    <property type="entry name" value="RBD_domain_sf"/>
</dbReference>
<dbReference type="RefSeq" id="XP_017994139.1">
    <property type="nucleotide sequence ID" value="XM_018137827.1"/>
</dbReference>
<dbReference type="GO" id="GO:0005634">
    <property type="term" value="C:nucleus"/>
    <property type="evidence" value="ECO:0007669"/>
    <property type="project" value="TreeGrafter"/>
</dbReference>
<evidence type="ECO:0000313" key="13">
    <source>
        <dbReference type="Proteomes" id="UP000037751"/>
    </source>
</evidence>
<evidence type="ECO:0000256" key="1">
    <source>
        <dbReference type="ARBA" id="ARBA00022723"/>
    </source>
</evidence>
<keyword evidence="13" id="KW-1185">Reference proteome</keyword>
<evidence type="ECO:0000256" key="5">
    <source>
        <dbReference type="ARBA" id="ARBA00043866"/>
    </source>
</evidence>
<dbReference type="OrthoDB" id="443401at2759"/>
<sequence>MLFPQEEAPAVKQWLIRELEPLCDADPDVLADYVLALFKNDTSEPELIAMLNEQLLDFLEGNTQSFVTKAVETLKSRSYGAGQTRKRDDDDEGNTGMDEVTDTDTGANPSKRQAYATEGAEAMNEDGTTPQARPRRMARAPGSKGLCRDYHNSGYCARGNQCRFQHSDDSMTGPMPPPGMFPPGMPFMPPFPMGPDGAMPPPGMMPPPEQMAQMMQHMQAMAASGEMPDMMMMMGGGRGRGMPRGRGGGRGGRGGRGGGPHAAPVARSADTIVIENIPPEYLDLAHVNEYFKKFGTITNIDVDEPGKKAVVTYATHAEAENAHKSPDVIFGNRFVKVYFQRIERAPPSKPHYMTDKGSNVYLAPELRNAAMEQAPMDEEKRRIVELRKKKQALVQMQLAEQKALLQKLEEKDLTPQGRKSIMTMLEKLSTDIKGATEMLKRDMEPSDAMDTNATTEELQAKLAHLKQEAAALGLDPSGHPAMRGGFRGRGRGGMRGFGAPRGRGRGAPMMANRSLTLDNRTTKVGISGLPAQYDPAALQAYVQQFGECDAMEQVGHDVIVTYKTRLSAERAMRAGTSIPNVGDATFSWVDAPPAAAPSAAAAAPPTSTHATLADAAAELDEHAERENWKR</sequence>
<evidence type="ECO:0000256" key="4">
    <source>
        <dbReference type="ARBA" id="ARBA00022884"/>
    </source>
</evidence>
<dbReference type="VEuPathDB" id="FungiDB:Malapachy_3355"/>
<name>A0A0M8MTM0_9BASI</name>
<feature type="compositionally biased region" description="Gly residues" evidence="9">
    <location>
        <begin position="244"/>
        <end position="260"/>
    </location>
</feature>
<dbReference type="InterPro" id="IPR000571">
    <property type="entry name" value="Znf_CCCH"/>
</dbReference>
<dbReference type="InterPro" id="IPR002483">
    <property type="entry name" value="PWI_dom"/>
</dbReference>
<dbReference type="GeneID" id="28729703"/>
<keyword evidence="2 7" id="KW-0863">Zinc-finger</keyword>
<dbReference type="PANTHER" id="PTHR14398:SF0">
    <property type="entry name" value="ZINC FINGER PROTEIN SWM"/>
    <property type="match status" value="1"/>
</dbReference>
<feature type="coiled-coil region" evidence="8">
    <location>
        <begin position="376"/>
        <end position="411"/>
    </location>
</feature>
<dbReference type="SUPFAM" id="SSF54928">
    <property type="entry name" value="RNA-binding domain, RBD"/>
    <property type="match status" value="1"/>
</dbReference>
<feature type="domain" description="RRM" evidence="10">
    <location>
        <begin position="270"/>
        <end position="342"/>
    </location>
</feature>
<reference evidence="12 13" key="1">
    <citation type="submission" date="2015-07" db="EMBL/GenBank/DDBJ databases">
        <title>Draft Genome Sequence of Malassezia furfur CBS1878 and Malassezia pachydermatis CBS1879.</title>
        <authorList>
            <person name="Triana S."/>
            <person name="Ohm R."/>
            <person name="Gonzalez A."/>
            <person name="DeCock H."/>
            <person name="Restrepo S."/>
            <person name="Celis A."/>
        </authorList>
    </citation>
    <scope>NUCLEOTIDE SEQUENCE [LARGE SCALE GENOMIC DNA]</scope>
    <source>
        <strain evidence="12 13">CBS 1879</strain>
    </source>
</reference>
<gene>
    <name evidence="12" type="ORF">Malapachy_3355</name>
</gene>
<dbReference type="PROSITE" id="PS50103">
    <property type="entry name" value="ZF_C3H1"/>
    <property type="match status" value="1"/>
</dbReference>
<dbReference type="PROSITE" id="PS50102">
    <property type="entry name" value="RRM"/>
    <property type="match status" value="1"/>
</dbReference>
<evidence type="ECO:0000256" key="2">
    <source>
        <dbReference type="ARBA" id="ARBA00022771"/>
    </source>
</evidence>
<evidence type="ECO:0000256" key="7">
    <source>
        <dbReference type="PROSITE-ProRule" id="PRU00723"/>
    </source>
</evidence>
<evidence type="ECO:0000256" key="6">
    <source>
        <dbReference type="PROSITE-ProRule" id="PRU00176"/>
    </source>
</evidence>
<comment type="function">
    <text evidence="5">May be involved in the turnover of nuclear polyadenylated (pA+) RNA.</text>
</comment>
<keyword evidence="3 7" id="KW-0862">Zinc</keyword>
<dbReference type="GO" id="GO:0008270">
    <property type="term" value="F:zinc ion binding"/>
    <property type="evidence" value="ECO:0007669"/>
    <property type="project" value="UniProtKB-KW"/>
</dbReference>
<dbReference type="SUPFAM" id="SSF90229">
    <property type="entry name" value="CCCH zinc finger"/>
    <property type="match status" value="1"/>
</dbReference>
<dbReference type="PANTHER" id="PTHR14398">
    <property type="entry name" value="RNA RECOGNITION RRM/RNP DOMAIN"/>
    <property type="match status" value="1"/>
</dbReference>
<dbReference type="Proteomes" id="UP000037751">
    <property type="component" value="Unassembled WGS sequence"/>
</dbReference>
<evidence type="ECO:0000256" key="3">
    <source>
        <dbReference type="ARBA" id="ARBA00022833"/>
    </source>
</evidence>
<dbReference type="InterPro" id="IPR012677">
    <property type="entry name" value="Nucleotide-bd_a/b_plait_sf"/>
</dbReference>
<evidence type="ECO:0000313" key="12">
    <source>
        <dbReference type="EMBL" id="KOS16507.1"/>
    </source>
</evidence>
<dbReference type="Gene3D" id="3.30.70.330">
    <property type="match status" value="1"/>
</dbReference>
<dbReference type="GO" id="GO:0003723">
    <property type="term" value="F:RNA binding"/>
    <property type="evidence" value="ECO:0007669"/>
    <property type="project" value="UniProtKB-UniRule"/>
</dbReference>
<protein>
    <submittedName>
        <fullName evidence="12">Protein containing the rna recognition motif</fullName>
    </submittedName>
</protein>
<dbReference type="SMART" id="SM00360">
    <property type="entry name" value="RRM"/>
    <property type="match status" value="2"/>
</dbReference>
<dbReference type="Pfam" id="PF00642">
    <property type="entry name" value="zf-CCCH"/>
    <property type="match status" value="1"/>
</dbReference>
<dbReference type="EMBL" id="LGAV01000001">
    <property type="protein sequence ID" value="KOS16507.1"/>
    <property type="molecule type" value="Genomic_DNA"/>
</dbReference>
<proteinExistence type="predicted"/>
<dbReference type="SMART" id="SM00356">
    <property type="entry name" value="ZnF_C3H1"/>
    <property type="match status" value="1"/>
</dbReference>
<evidence type="ECO:0000259" key="11">
    <source>
        <dbReference type="PROSITE" id="PS50103"/>
    </source>
</evidence>
<organism evidence="12 13">
    <name type="scientific">Malassezia pachydermatis</name>
    <dbReference type="NCBI Taxonomy" id="77020"/>
    <lineage>
        <taxon>Eukaryota</taxon>
        <taxon>Fungi</taxon>
        <taxon>Dikarya</taxon>
        <taxon>Basidiomycota</taxon>
        <taxon>Ustilaginomycotina</taxon>
        <taxon>Malasseziomycetes</taxon>
        <taxon>Malasseziales</taxon>
        <taxon>Malasseziaceae</taxon>
        <taxon>Malassezia</taxon>
    </lineage>
</organism>
<comment type="caution">
    <text evidence="12">The sequence shown here is derived from an EMBL/GenBank/DDBJ whole genome shotgun (WGS) entry which is preliminary data.</text>
</comment>
<evidence type="ECO:0000259" key="10">
    <source>
        <dbReference type="PROSITE" id="PS50102"/>
    </source>
</evidence>
<dbReference type="InterPro" id="IPR000504">
    <property type="entry name" value="RRM_dom"/>
</dbReference>